<feature type="binding site" evidence="11">
    <location>
        <position position="187"/>
    </location>
    <ligand>
        <name>Mn(2+)</name>
        <dbReference type="ChEBI" id="CHEBI:29035"/>
        <label>2</label>
    </ligand>
</feature>
<sequence length="409" mass="46740">MFILYDQEKQKFPVKIWLENISQLDEGCIEQAINLSNLPFLHQWVVLMPDTHQGFGMPIGGVIAAIDTIIPNAVGKDIGCGMAYMDTNIRKSELSENEYKHLVGQIMRNIPTGFEKHSKLQESEEFLNFHEMVREGSEFANNQKNKHPELWKRCFPNAFQQIGTLGSGNHFIEIQEDENELLGIMVHSGSRNMGSQIADYFDHLAKNMNKQERSNVPASYDLAYLSVKDETGQDYIQWMNMALTFAMYNRKRMMDIIKMEMKKKLPHIQFLNEVNAHHNYAAKERHYGKEVWVHRKGAICVSKGMLGIIPGAMGSYSYIVEGLGNAESFDSCSHGAGRVLSRNKAKERYSVEDTLLDLMKNHVILGKNNKKDVSEESRKAYKDIDFVISQELDIVRPIKKLKTICVIKG</sequence>
<dbReference type="Proteomes" id="UP000579281">
    <property type="component" value="Unassembled WGS sequence"/>
</dbReference>
<evidence type="ECO:0000256" key="1">
    <source>
        <dbReference type="ARBA" id="ARBA00012726"/>
    </source>
</evidence>
<proteinExistence type="predicted"/>
<dbReference type="Gene3D" id="3.90.1860.10">
    <property type="entry name" value="tRNA-splicing ligase RtcB"/>
    <property type="match status" value="1"/>
</dbReference>
<feature type="binding site" evidence="11">
    <location>
        <position position="170"/>
    </location>
    <ligand>
        <name>Mn(2+)</name>
        <dbReference type="ChEBI" id="CHEBI:29035"/>
        <label>1</label>
    </ligand>
</feature>
<evidence type="ECO:0000256" key="10">
    <source>
        <dbReference type="PIRSR" id="PIRSR601233-2"/>
    </source>
</evidence>
<keyword evidence="5" id="KW-0692">RNA repair</keyword>
<dbReference type="GO" id="GO:0003909">
    <property type="term" value="F:DNA ligase activity"/>
    <property type="evidence" value="ECO:0007669"/>
    <property type="project" value="TreeGrafter"/>
</dbReference>
<dbReference type="InterPro" id="IPR036025">
    <property type="entry name" value="RtcB-like_sf"/>
</dbReference>
<feature type="binding site" evidence="11">
    <location>
        <position position="278"/>
    </location>
    <ligand>
        <name>Mn(2+)</name>
        <dbReference type="ChEBI" id="CHEBI:29035"/>
        <label>2</label>
    </ligand>
</feature>
<comment type="caution">
    <text evidence="12">The sequence shown here is derived from an EMBL/GenBank/DDBJ whole genome shotgun (WGS) entry which is preliminary data.</text>
</comment>
<dbReference type="PANTHER" id="PTHR43749">
    <property type="entry name" value="RNA-SPLICING LIGASE RTCB"/>
    <property type="match status" value="1"/>
</dbReference>
<keyword evidence="6 10" id="KW-0342">GTP-binding</keyword>
<dbReference type="GO" id="GO:0042245">
    <property type="term" value="P:RNA repair"/>
    <property type="evidence" value="ECO:0007669"/>
    <property type="project" value="UniProtKB-KW"/>
</dbReference>
<dbReference type="Pfam" id="PF01139">
    <property type="entry name" value="RtcB"/>
    <property type="match status" value="1"/>
</dbReference>
<evidence type="ECO:0000256" key="9">
    <source>
        <dbReference type="PIRSR" id="PIRSR601233-1"/>
    </source>
</evidence>
<feature type="binding site" evidence="10">
    <location>
        <begin position="334"/>
        <end position="337"/>
    </location>
    <ligand>
        <name>GMP</name>
        <dbReference type="ChEBI" id="CHEBI:58115"/>
    </ligand>
</feature>
<evidence type="ECO:0000256" key="5">
    <source>
        <dbReference type="ARBA" id="ARBA00022800"/>
    </source>
</evidence>
<dbReference type="EC" id="6.5.1.8" evidence="1"/>
<feature type="binding site" evidence="10">
    <location>
        <begin position="278"/>
        <end position="279"/>
    </location>
    <ligand>
        <name>GMP</name>
        <dbReference type="ChEBI" id="CHEBI:58115"/>
    </ligand>
</feature>
<protein>
    <recommendedName>
        <fullName evidence="1">3'-phosphate/5'-hydroxy nucleic acid ligase</fullName>
        <ecNumber evidence="1">6.5.1.8</ecNumber>
    </recommendedName>
</protein>
<feature type="binding site" evidence="10">
    <location>
        <position position="317"/>
    </location>
    <ligand>
        <name>GMP</name>
        <dbReference type="ChEBI" id="CHEBI:58115"/>
    </ligand>
</feature>
<evidence type="ECO:0000313" key="12">
    <source>
        <dbReference type="EMBL" id="MBB6216242.1"/>
    </source>
</evidence>
<feature type="binding site" evidence="10">
    <location>
        <begin position="169"/>
        <end position="173"/>
    </location>
    <ligand>
        <name>GMP</name>
        <dbReference type="ChEBI" id="CHEBI:58115"/>
    </ligand>
</feature>
<comment type="catalytic activity">
    <reaction evidence="8">
        <text>a 3'-end 3'-phospho-ribonucleotide-RNA + a 5'-end dephospho-ribonucleoside-RNA + GTP = a ribonucleotidyl-ribonucleotide-RNA + GMP + diphosphate</text>
        <dbReference type="Rhea" id="RHEA:68076"/>
        <dbReference type="Rhea" id="RHEA-COMP:10463"/>
        <dbReference type="Rhea" id="RHEA-COMP:13936"/>
        <dbReference type="Rhea" id="RHEA-COMP:17355"/>
        <dbReference type="ChEBI" id="CHEBI:33019"/>
        <dbReference type="ChEBI" id="CHEBI:37565"/>
        <dbReference type="ChEBI" id="CHEBI:58115"/>
        <dbReference type="ChEBI" id="CHEBI:83062"/>
        <dbReference type="ChEBI" id="CHEBI:138284"/>
        <dbReference type="ChEBI" id="CHEBI:173118"/>
        <dbReference type="EC" id="6.5.1.8"/>
    </reaction>
</comment>
<dbReference type="InterPro" id="IPR052915">
    <property type="entry name" value="RtcB-like"/>
</dbReference>
<keyword evidence="2 12" id="KW-0436">Ligase</keyword>
<keyword evidence="4 10" id="KW-0547">Nucleotide-binding</keyword>
<dbReference type="RefSeq" id="WP_184310780.1">
    <property type="nucleotide sequence ID" value="NZ_JACHEN010000013.1"/>
</dbReference>
<dbReference type="AlphaFoldDB" id="A0A841KZA1"/>
<dbReference type="InterPro" id="IPR001233">
    <property type="entry name" value="RtcB"/>
</dbReference>
<dbReference type="SUPFAM" id="SSF103365">
    <property type="entry name" value="Hypothetical protein PH1602"/>
    <property type="match status" value="1"/>
</dbReference>
<dbReference type="GO" id="GO:0170057">
    <property type="term" value="F:RNA ligase (GTP) activity"/>
    <property type="evidence" value="ECO:0007669"/>
    <property type="project" value="UniProtKB-EC"/>
</dbReference>
<evidence type="ECO:0000256" key="8">
    <source>
        <dbReference type="ARBA" id="ARBA00047746"/>
    </source>
</evidence>
<dbReference type="GO" id="GO:0005525">
    <property type="term" value="F:GTP binding"/>
    <property type="evidence" value="ECO:0007669"/>
    <property type="project" value="UniProtKB-KW"/>
</dbReference>
<dbReference type="GO" id="GO:0030145">
    <property type="term" value="F:manganese ion binding"/>
    <property type="evidence" value="ECO:0007669"/>
    <property type="project" value="TreeGrafter"/>
</dbReference>
<keyword evidence="7 11" id="KW-0464">Manganese</keyword>
<feature type="binding site" evidence="10">
    <location>
        <begin position="310"/>
        <end position="313"/>
    </location>
    <ligand>
        <name>GMP</name>
        <dbReference type="ChEBI" id="CHEBI:58115"/>
    </ligand>
</feature>
<feature type="active site" description="GMP-histidine intermediate" evidence="9">
    <location>
        <position position="334"/>
    </location>
</feature>
<name>A0A841KZA1_9FIRM</name>
<evidence type="ECO:0000256" key="7">
    <source>
        <dbReference type="ARBA" id="ARBA00023211"/>
    </source>
</evidence>
<evidence type="ECO:0000256" key="4">
    <source>
        <dbReference type="ARBA" id="ARBA00022741"/>
    </source>
</evidence>
<keyword evidence="3 11" id="KW-0479">Metal-binding</keyword>
<dbReference type="EMBL" id="JACHEN010000013">
    <property type="protein sequence ID" value="MBB6216242.1"/>
    <property type="molecule type" value="Genomic_DNA"/>
</dbReference>
<reference evidence="12 13" key="1">
    <citation type="submission" date="2020-08" db="EMBL/GenBank/DDBJ databases">
        <title>Genomic Encyclopedia of Type Strains, Phase IV (KMG-IV): sequencing the most valuable type-strain genomes for metagenomic binning, comparative biology and taxonomic classification.</title>
        <authorList>
            <person name="Goeker M."/>
        </authorList>
    </citation>
    <scope>NUCLEOTIDE SEQUENCE [LARGE SCALE GENOMIC DNA]</scope>
    <source>
        <strain evidence="12 13">DSM 103526</strain>
    </source>
</reference>
<evidence type="ECO:0000256" key="2">
    <source>
        <dbReference type="ARBA" id="ARBA00022598"/>
    </source>
</evidence>
<evidence type="ECO:0000313" key="13">
    <source>
        <dbReference type="Proteomes" id="UP000579281"/>
    </source>
</evidence>
<dbReference type="PANTHER" id="PTHR43749:SF2">
    <property type="entry name" value="RNA-SPLICING LIGASE RTCB"/>
    <property type="match status" value="1"/>
</dbReference>
<feature type="binding site" evidence="11">
    <location>
        <position position="77"/>
    </location>
    <ligand>
        <name>Mn(2+)</name>
        <dbReference type="ChEBI" id="CHEBI:29035"/>
        <label>1</label>
    </ligand>
</feature>
<accession>A0A841KZA1</accession>
<gene>
    <name evidence="12" type="ORF">HNQ80_002341</name>
</gene>
<feature type="binding site" evidence="10">
    <location>
        <position position="408"/>
    </location>
    <ligand>
        <name>GMP</name>
        <dbReference type="ChEBI" id="CHEBI:58115"/>
    </ligand>
</feature>
<comment type="cofactor">
    <cofactor evidence="11">
        <name>Mn(2+)</name>
        <dbReference type="ChEBI" id="CHEBI:29035"/>
    </cofactor>
    <text evidence="11">Binds 2 manganese ions per subunit.</text>
</comment>
<dbReference type="GO" id="GO:0006396">
    <property type="term" value="P:RNA processing"/>
    <property type="evidence" value="ECO:0007669"/>
    <property type="project" value="InterPro"/>
</dbReference>
<evidence type="ECO:0000256" key="6">
    <source>
        <dbReference type="ARBA" id="ARBA00023134"/>
    </source>
</evidence>
<keyword evidence="13" id="KW-1185">Reference proteome</keyword>
<evidence type="ECO:0000256" key="3">
    <source>
        <dbReference type="ARBA" id="ARBA00022723"/>
    </source>
</evidence>
<evidence type="ECO:0000256" key="11">
    <source>
        <dbReference type="PIRSR" id="PIRSR601233-3"/>
    </source>
</evidence>
<organism evidence="12 13">
    <name type="scientific">Anaerosolibacter carboniphilus</name>
    <dbReference type="NCBI Taxonomy" id="1417629"/>
    <lineage>
        <taxon>Bacteria</taxon>
        <taxon>Bacillati</taxon>
        <taxon>Bacillota</taxon>
        <taxon>Clostridia</taxon>
        <taxon>Peptostreptococcales</taxon>
        <taxon>Thermotaleaceae</taxon>
        <taxon>Anaerosolibacter</taxon>
    </lineage>
</organism>
<dbReference type="GO" id="GO:0006281">
    <property type="term" value="P:DNA repair"/>
    <property type="evidence" value="ECO:0007669"/>
    <property type="project" value="TreeGrafter"/>
</dbReference>